<evidence type="ECO:0000256" key="1">
    <source>
        <dbReference type="ARBA" id="ARBA00008857"/>
    </source>
</evidence>
<keyword evidence="3" id="KW-0233">DNA recombination</keyword>
<reference evidence="5 6" key="1">
    <citation type="journal article" date="2017" name="MBio">
        <title>Gut Symbiont Bacteroides fragilis Secretes a Eukaryotic-Like Ubiquitin Protein That Mediates Intraspecies Antagonism.</title>
        <authorList>
            <person name="Chatzidaki-Livanis M."/>
            <person name="Coyne M.J."/>
            <person name="Roelofs K.G."/>
            <person name="Gentyala R.R."/>
            <person name="Caldwell J.M."/>
            <person name="Comstock L.E."/>
        </authorList>
    </citation>
    <scope>NUCLEOTIDE SEQUENCE [LARGE SCALE GENOMIC DNA]</scope>
    <source>
        <strain evidence="5 6">12905</strain>
    </source>
</reference>
<dbReference type="Gene3D" id="1.10.443.10">
    <property type="entry name" value="Intergrase catalytic core"/>
    <property type="match status" value="1"/>
</dbReference>
<dbReference type="GO" id="GO:0015074">
    <property type="term" value="P:DNA integration"/>
    <property type="evidence" value="ECO:0007669"/>
    <property type="project" value="InterPro"/>
</dbReference>
<sequence length="400" mass="46319">MASIKVKFRPSTTAGKEGTIYYQIIQNRVIRQLKTDFRLFTHEWNNKNNSIIIGSDNRYDFLQSIQERINWDVKRLQSIIGRFENMHVIYTADDIISTFNKAVNEQSLFNFMQGTIAHLKQMGKIRTAENYSYALKSFMQFRQCKDVALSEIDSDLMQLYEAYLHGKGAVRNSSSFYMRIFRAVYNRALEKGLINQCNPFRHVYTGVDKTVKRAVPLSAIKRIKNMNLSLQPNLEFARDMFLFSFYTRGMAFVDMAYLKKSDLQNGSLSYRRRKTGQLLVIKWERCMQEIINKYSTDSSSSYLLPILKYPYLDSHKCYRNILSGINRHLKEIAKLVNISTPLSMYCARHSWASAAKYKNIPLSVISEGMGHDSESTTQIYLASLDNTLVDNANAQILKSL</sequence>
<dbReference type="RefSeq" id="WP_100788627.1">
    <property type="nucleotide sequence ID" value="NZ_PDCW01000014.1"/>
</dbReference>
<dbReference type="CDD" id="cd01185">
    <property type="entry name" value="INTN1_C_like"/>
    <property type="match status" value="1"/>
</dbReference>
<dbReference type="InterPro" id="IPR011010">
    <property type="entry name" value="DNA_brk_join_enz"/>
</dbReference>
<dbReference type="InterPro" id="IPR010998">
    <property type="entry name" value="Integrase_recombinase_N"/>
</dbReference>
<evidence type="ECO:0000313" key="5">
    <source>
        <dbReference type="EMBL" id="PJY74422.1"/>
    </source>
</evidence>
<dbReference type="EMBL" id="PDCW01000014">
    <property type="protein sequence ID" value="PJY74422.1"/>
    <property type="molecule type" value="Genomic_DNA"/>
</dbReference>
<dbReference type="InterPro" id="IPR025269">
    <property type="entry name" value="SAM-like_dom"/>
</dbReference>
<dbReference type="Pfam" id="PF00589">
    <property type="entry name" value="Phage_integrase"/>
    <property type="match status" value="1"/>
</dbReference>
<comment type="similarity">
    <text evidence="1">Belongs to the 'phage' integrase family.</text>
</comment>
<evidence type="ECO:0000259" key="4">
    <source>
        <dbReference type="PROSITE" id="PS51898"/>
    </source>
</evidence>
<dbReference type="AlphaFoldDB" id="A0A2M9V6Y1"/>
<comment type="caution">
    <text evidence="5">The sequence shown here is derived from an EMBL/GenBank/DDBJ whole genome shotgun (WGS) entry which is preliminary data.</text>
</comment>
<dbReference type="InterPro" id="IPR002104">
    <property type="entry name" value="Integrase_catalytic"/>
</dbReference>
<protein>
    <submittedName>
        <fullName evidence="5">Phage integrase SAM-like domain protein</fullName>
    </submittedName>
</protein>
<evidence type="ECO:0000313" key="6">
    <source>
        <dbReference type="Proteomes" id="UP000231846"/>
    </source>
</evidence>
<organism evidence="5 6">
    <name type="scientific">Bacteroides fragilis</name>
    <dbReference type="NCBI Taxonomy" id="817"/>
    <lineage>
        <taxon>Bacteria</taxon>
        <taxon>Pseudomonadati</taxon>
        <taxon>Bacteroidota</taxon>
        <taxon>Bacteroidia</taxon>
        <taxon>Bacteroidales</taxon>
        <taxon>Bacteroidaceae</taxon>
        <taxon>Bacteroides</taxon>
    </lineage>
</organism>
<gene>
    <name evidence="5" type="ORF">CQW34_02232</name>
</gene>
<feature type="domain" description="Tyr recombinase" evidence="4">
    <location>
        <begin position="210"/>
        <end position="393"/>
    </location>
</feature>
<name>A0A2M9V6Y1_BACFG</name>
<dbReference type="InterPro" id="IPR013762">
    <property type="entry name" value="Integrase-like_cat_sf"/>
</dbReference>
<dbReference type="GO" id="GO:0003677">
    <property type="term" value="F:DNA binding"/>
    <property type="evidence" value="ECO:0007669"/>
    <property type="project" value="UniProtKB-KW"/>
</dbReference>
<dbReference type="SUPFAM" id="SSF56349">
    <property type="entry name" value="DNA breaking-rejoining enzymes"/>
    <property type="match status" value="1"/>
</dbReference>
<dbReference type="Proteomes" id="UP000231846">
    <property type="component" value="Unassembled WGS sequence"/>
</dbReference>
<keyword evidence="2" id="KW-0238">DNA-binding</keyword>
<dbReference type="InterPro" id="IPR050090">
    <property type="entry name" value="Tyrosine_recombinase_XerCD"/>
</dbReference>
<dbReference type="PROSITE" id="PS51898">
    <property type="entry name" value="TYR_RECOMBINASE"/>
    <property type="match status" value="1"/>
</dbReference>
<dbReference type="PANTHER" id="PTHR30349:SF64">
    <property type="entry name" value="PROPHAGE INTEGRASE INTD-RELATED"/>
    <property type="match status" value="1"/>
</dbReference>
<dbReference type="PANTHER" id="PTHR30349">
    <property type="entry name" value="PHAGE INTEGRASE-RELATED"/>
    <property type="match status" value="1"/>
</dbReference>
<accession>A0A2M9V6Y1</accession>
<evidence type="ECO:0000256" key="2">
    <source>
        <dbReference type="ARBA" id="ARBA00023125"/>
    </source>
</evidence>
<proteinExistence type="inferred from homology"/>
<dbReference type="GO" id="GO:0006310">
    <property type="term" value="P:DNA recombination"/>
    <property type="evidence" value="ECO:0007669"/>
    <property type="project" value="UniProtKB-KW"/>
</dbReference>
<dbReference type="Pfam" id="PF13102">
    <property type="entry name" value="Phage_int_SAM_5"/>
    <property type="match status" value="1"/>
</dbReference>
<dbReference type="Gene3D" id="1.10.150.130">
    <property type="match status" value="1"/>
</dbReference>
<evidence type="ECO:0000256" key="3">
    <source>
        <dbReference type="ARBA" id="ARBA00023172"/>
    </source>
</evidence>